<dbReference type="InterPro" id="IPR036291">
    <property type="entry name" value="NAD(P)-bd_dom_sf"/>
</dbReference>
<evidence type="ECO:0000256" key="2">
    <source>
        <dbReference type="ARBA" id="ARBA00023002"/>
    </source>
</evidence>
<dbReference type="EMBL" id="UFQT01002685">
    <property type="protein sequence ID" value="SSX33936.1"/>
    <property type="molecule type" value="Genomic_DNA"/>
</dbReference>
<organism evidence="4">
    <name type="scientific">Culicoides sonorensis</name>
    <name type="common">Biting midge</name>
    <dbReference type="NCBI Taxonomy" id="179676"/>
    <lineage>
        <taxon>Eukaryota</taxon>
        <taxon>Metazoa</taxon>
        <taxon>Ecdysozoa</taxon>
        <taxon>Arthropoda</taxon>
        <taxon>Hexapoda</taxon>
        <taxon>Insecta</taxon>
        <taxon>Pterygota</taxon>
        <taxon>Neoptera</taxon>
        <taxon>Endopterygota</taxon>
        <taxon>Diptera</taxon>
        <taxon>Nematocera</taxon>
        <taxon>Chironomoidea</taxon>
        <taxon>Ceratopogonidae</taxon>
        <taxon>Ceratopogoninae</taxon>
        <taxon>Culicoides</taxon>
        <taxon>Monoculicoides</taxon>
    </lineage>
</organism>
<dbReference type="FunFam" id="3.40.50.720:FF:000047">
    <property type="entry name" value="NADP-dependent L-serine/L-allo-threonine dehydrogenase"/>
    <property type="match status" value="1"/>
</dbReference>
<evidence type="ECO:0000313" key="4">
    <source>
        <dbReference type="EMBL" id="SSX14535.1"/>
    </source>
</evidence>
<evidence type="ECO:0000256" key="3">
    <source>
        <dbReference type="RuleBase" id="RU000363"/>
    </source>
</evidence>
<dbReference type="VEuPathDB" id="VectorBase:CSON007132"/>
<accession>A0A336LDB0</accession>
<dbReference type="Pfam" id="PF00106">
    <property type="entry name" value="adh_short"/>
    <property type="match status" value="1"/>
</dbReference>
<dbReference type="EMBL" id="UFQS01002685">
    <property type="protein sequence ID" value="SSX14535.1"/>
    <property type="molecule type" value="Genomic_DNA"/>
</dbReference>
<dbReference type="AlphaFoldDB" id="A0A336LDB0"/>
<sequence>MNFWKGKIAVVTGASAGIGANVLIDLAKNGITAIGFARRQDRVEEISKKNSGLPAKIIARECDVSNIDSIKSAFEWVEKTYGGIDILINNAGTFRESRCLDPLDNTQDMKDVIDTNFTGAVVAAKLAYLSMARRDAYGYIVNINSVNGHTTAVPFTMNVYTPTKWAITALTDTLRRETNQLMNRKVRISSVSPGCVKTEIHLAAGSSGDFFDVVPHLTPQDISNQIMYLLSQPPNVYVTSL</sequence>
<reference evidence="5" key="2">
    <citation type="submission" date="2018-07" db="EMBL/GenBank/DDBJ databases">
        <authorList>
            <person name="Quirk P.G."/>
            <person name="Krulwich T.A."/>
        </authorList>
    </citation>
    <scope>NUCLEOTIDE SEQUENCE</scope>
</reference>
<dbReference type="GO" id="GO:0016616">
    <property type="term" value="F:oxidoreductase activity, acting on the CH-OH group of donors, NAD or NADP as acceptor"/>
    <property type="evidence" value="ECO:0007669"/>
    <property type="project" value="UniProtKB-ARBA"/>
</dbReference>
<gene>
    <name evidence="4" type="primary">CSON007132</name>
</gene>
<proteinExistence type="inferred from homology"/>
<dbReference type="OMA" id="QCIWEIA"/>
<dbReference type="Gene3D" id="3.40.50.720">
    <property type="entry name" value="NAD(P)-binding Rossmann-like Domain"/>
    <property type="match status" value="1"/>
</dbReference>
<comment type="similarity">
    <text evidence="1 3">Belongs to the short-chain dehydrogenases/reductases (SDR) family.</text>
</comment>
<evidence type="ECO:0000256" key="1">
    <source>
        <dbReference type="ARBA" id="ARBA00006484"/>
    </source>
</evidence>
<dbReference type="SUPFAM" id="SSF51735">
    <property type="entry name" value="NAD(P)-binding Rossmann-fold domains"/>
    <property type="match status" value="1"/>
</dbReference>
<dbReference type="InterPro" id="IPR002347">
    <property type="entry name" value="SDR_fam"/>
</dbReference>
<dbReference type="PRINTS" id="PR00080">
    <property type="entry name" value="SDRFAMILY"/>
</dbReference>
<reference evidence="4" key="1">
    <citation type="submission" date="2018-04" db="EMBL/GenBank/DDBJ databases">
        <authorList>
            <person name="Go L.Y."/>
            <person name="Mitchell J.A."/>
        </authorList>
    </citation>
    <scope>NUCLEOTIDE SEQUENCE</scope>
    <source>
        <tissue evidence="4">Whole organism</tissue>
    </source>
</reference>
<name>A0A336LDB0_CULSO</name>
<keyword evidence="2" id="KW-0560">Oxidoreductase</keyword>
<dbReference type="PANTHER" id="PTHR43115">
    <property type="entry name" value="DEHYDROGENASE/REDUCTASE SDR FAMILY MEMBER 11"/>
    <property type="match status" value="1"/>
</dbReference>
<protein>
    <submittedName>
        <fullName evidence="4">CSON007132 protein</fullName>
    </submittedName>
</protein>
<dbReference type="PRINTS" id="PR00081">
    <property type="entry name" value="GDHRDH"/>
</dbReference>
<evidence type="ECO:0000313" key="5">
    <source>
        <dbReference type="EMBL" id="SSX33936.1"/>
    </source>
</evidence>
<dbReference type="PANTHER" id="PTHR43115:SF4">
    <property type="entry name" value="DEHYDROGENASE_REDUCTASE SDR FAMILY MEMBER 11"/>
    <property type="match status" value="1"/>
</dbReference>